<organism evidence="1 2">
    <name type="scientific">Luethyella okanaganae</name>
    <dbReference type="NCBI Taxonomy" id="69372"/>
    <lineage>
        <taxon>Bacteria</taxon>
        <taxon>Bacillati</taxon>
        <taxon>Actinomycetota</taxon>
        <taxon>Actinomycetes</taxon>
        <taxon>Micrococcales</taxon>
        <taxon>Microbacteriaceae</taxon>
        <taxon>Luethyella</taxon>
    </lineage>
</organism>
<sequence>MTLERQLALVDRVLGLEAELAERSAVSSLTPADQLSVEERLDRLQRSPSWRIGRLMTSPFRAVNRVRNSRRGHHE</sequence>
<proteinExistence type="predicted"/>
<protein>
    <submittedName>
        <fullName evidence="1">Uncharacterized protein</fullName>
    </submittedName>
</protein>
<dbReference type="EMBL" id="JBHSTP010000001">
    <property type="protein sequence ID" value="MFC6354784.1"/>
    <property type="molecule type" value="Genomic_DNA"/>
</dbReference>
<name>A0ABW1VE02_9MICO</name>
<keyword evidence="2" id="KW-1185">Reference proteome</keyword>
<reference evidence="2" key="1">
    <citation type="journal article" date="2019" name="Int. J. Syst. Evol. Microbiol.">
        <title>The Global Catalogue of Microorganisms (GCM) 10K type strain sequencing project: providing services to taxonomists for standard genome sequencing and annotation.</title>
        <authorList>
            <consortium name="The Broad Institute Genomics Platform"/>
            <consortium name="The Broad Institute Genome Sequencing Center for Infectious Disease"/>
            <person name="Wu L."/>
            <person name="Ma J."/>
        </authorList>
    </citation>
    <scope>NUCLEOTIDE SEQUENCE [LARGE SCALE GENOMIC DNA]</scope>
    <source>
        <strain evidence="2">CCUG 43304</strain>
    </source>
</reference>
<gene>
    <name evidence="1" type="ORF">ACFQB0_01475</name>
</gene>
<evidence type="ECO:0000313" key="2">
    <source>
        <dbReference type="Proteomes" id="UP001596306"/>
    </source>
</evidence>
<accession>A0ABW1VE02</accession>
<dbReference type="RefSeq" id="WP_386726663.1">
    <property type="nucleotide sequence ID" value="NZ_JBHSTP010000001.1"/>
</dbReference>
<evidence type="ECO:0000313" key="1">
    <source>
        <dbReference type="EMBL" id="MFC6354784.1"/>
    </source>
</evidence>
<comment type="caution">
    <text evidence="1">The sequence shown here is derived from an EMBL/GenBank/DDBJ whole genome shotgun (WGS) entry which is preliminary data.</text>
</comment>
<dbReference type="Proteomes" id="UP001596306">
    <property type="component" value="Unassembled WGS sequence"/>
</dbReference>